<dbReference type="EMBL" id="MU118016">
    <property type="protein sequence ID" value="KAF9648264.1"/>
    <property type="molecule type" value="Genomic_DNA"/>
</dbReference>
<reference evidence="1" key="1">
    <citation type="submission" date="2019-10" db="EMBL/GenBank/DDBJ databases">
        <authorList>
            <consortium name="DOE Joint Genome Institute"/>
            <person name="Kuo A."/>
            <person name="Miyauchi S."/>
            <person name="Kiss E."/>
            <person name="Drula E."/>
            <person name="Kohler A."/>
            <person name="Sanchez-Garcia M."/>
            <person name="Andreopoulos B."/>
            <person name="Barry K.W."/>
            <person name="Bonito G."/>
            <person name="Buee M."/>
            <person name="Carver A."/>
            <person name="Chen C."/>
            <person name="Cichocki N."/>
            <person name="Clum A."/>
            <person name="Culley D."/>
            <person name="Crous P.W."/>
            <person name="Fauchery L."/>
            <person name="Girlanda M."/>
            <person name="Hayes R."/>
            <person name="Keri Z."/>
            <person name="Labutti K."/>
            <person name="Lipzen A."/>
            <person name="Lombard V."/>
            <person name="Magnuson J."/>
            <person name="Maillard F."/>
            <person name="Morin E."/>
            <person name="Murat C."/>
            <person name="Nolan M."/>
            <person name="Ohm R."/>
            <person name="Pangilinan J."/>
            <person name="Pereira M."/>
            <person name="Perotto S."/>
            <person name="Peter M."/>
            <person name="Riley R."/>
            <person name="Sitrit Y."/>
            <person name="Stielow B."/>
            <person name="Szollosi G."/>
            <person name="Zifcakova L."/>
            <person name="Stursova M."/>
            <person name="Spatafora J.W."/>
            <person name="Tedersoo L."/>
            <person name="Vaario L.-M."/>
            <person name="Yamada A."/>
            <person name="Yan M."/>
            <person name="Wang P."/>
            <person name="Xu J."/>
            <person name="Bruns T."/>
            <person name="Baldrian P."/>
            <person name="Vilgalys R."/>
            <person name="Henrissat B."/>
            <person name="Grigoriev I.V."/>
            <person name="Hibbett D."/>
            <person name="Nagy L.G."/>
            <person name="Martin F.M."/>
        </authorList>
    </citation>
    <scope>NUCLEOTIDE SEQUENCE</scope>
    <source>
        <strain evidence="1">P2</strain>
    </source>
</reference>
<proteinExistence type="predicted"/>
<organism evidence="1 2">
    <name type="scientific">Thelephora ganbajun</name>
    <name type="common">Ganba fungus</name>
    <dbReference type="NCBI Taxonomy" id="370292"/>
    <lineage>
        <taxon>Eukaryota</taxon>
        <taxon>Fungi</taxon>
        <taxon>Dikarya</taxon>
        <taxon>Basidiomycota</taxon>
        <taxon>Agaricomycotina</taxon>
        <taxon>Agaricomycetes</taxon>
        <taxon>Thelephorales</taxon>
        <taxon>Thelephoraceae</taxon>
        <taxon>Thelephora</taxon>
    </lineage>
</organism>
<accession>A0ACB6ZFA7</accession>
<evidence type="ECO:0000313" key="2">
    <source>
        <dbReference type="Proteomes" id="UP000886501"/>
    </source>
</evidence>
<reference evidence="1" key="2">
    <citation type="journal article" date="2020" name="Nat. Commun.">
        <title>Large-scale genome sequencing of mycorrhizal fungi provides insights into the early evolution of symbiotic traits.</title>
        <authorList>
            <person name="Miyauchi S."/>
            <person name="Kiss E."/>
            <person name="Kuo A."/>
            <person name="Drula E."/>
            <person name="Kohler A."/>
            <person name="Sanchez-Garcia M."/>
            <person name="Morin E."/>
            <person name="Andreopoulos B."/>
            <person name="Barry K.W."/>
            <person name="Bonito G."/>
            <person name="Buee M."/>
            <person name="Carver A."/>
            <person name="Chen C."/>
            <person name="Cichocki N."/>
            <person name="Clum A."/>
            <person name="Culley D."/>
            <person name="Crous P.W."/>
            <person name="Fauchery L."/>
            <person name="Girlanda M."/>
            <person name="Hayes R.D."/>
            <person name="Keri Z."/>
            <person name="LaButti K."/>
            <person name="Lipzen A."/>
            <person name="Lombard V."/>
            <person name="Magnuson J."/>
            <person name="Maillard F."/>
            <person name="Murat C."/>
            <person name="Nolan M."/>
            <person name="Ohm R.A."/>
            <person name="Pangilinan J."/>
            <person name="Pereira M.F."/>
            <person name="Perotto S."/>
            <person name="Peter M."/>
            <person name="Pfister S."/>
            <person name="Riley R."/>
            <person name="Sitrit Y."/>
            <person name="Stielow J.B."/>
            <person name="Szollosi G."/>
            <person name="Zifcakova L."/>
            <person name="Stursova M."/>
            <person name="Spatafora J.W."/>
            <person name="Tedersoo L."/>
            <person name="Vaario L.M."/>
            <person name="Yamada A."/>
            <person name="Yan M."/>
            <person name="Wang P."/>
            <person name="Xu J."/>
            <person name="Bruns T."/>
            <person name="Baldrian P."/>
            <person name="Vilgalys R."/>
            <person name="Dunand C."/>
            <person name="Henrissat B."/>
            <person name="Grigoriev I.V."/>
            <person name="Hibbett D."/>
            <person name="Nagy L.G."/>
            <person name="Martin F.M."/>
        </authorList>
    </citation>
    <scope>NUCLEOTIDE SEQUENCE</scope>
    <source>
        <strain evidence="1">P2</strain>
    </source>
</reference>
<keyword evidence="2" id="KW-1185">Reference proteome</keyword>
<evidence type="ECO:0000313" key="1">
    <source>
        <dbReference type="EMBL" id="KAF9648264.1"/>
    </source>
</evidence>
<gene>
    <name evidence="1" type="ORF">BDM02DRAFT_3115563</name>
</gene>
<dbReference type="Proteomes" id="UP000886501">
    <property type="component" value="Unassembled WGS sequence"/>
</dbReference>
<protein>
    <submittedName>
        <fullName evidence="1">Kinase-like protein</fullName>
    </submittedName>
</protein>
<sequence length="480" mass="53612">MDLDLRRKSVRILRRVCGSQTILPHSCVLSDNISKEGDIAFASGGFADVWRGRHNGNRVSIKAFRTYTAENLFKIKQRLFQEIVIWRRLSHPNVLPVLGVSPKLFPLCIVTEWMVDGNIMDFTSKHPEANRLRLLAEAASGLQYLHSMDIVHSDLKPANILIDRNFHPRLTDYGLIAIISDPNTVDPGSTTSPSVGTVRYMAPELLNPSGFDMKNSNPTKKSDIYAFGVVTYQVITGQQPFHGVKDGVIIYNVVTGERPSRPPGTNEWVSDDVWNFISRCWSPSWDGRPDVNFAMNALNDAADAVEDMRRKLYIATNDQGKKASRRGSVSGNAPTHDPSKRRVGNAPVQPVLQPSPQIPEAPETPSPFITKKPAGSRAAKKERKKLQERSFRTWHDSTGSHREEAALMDYKAGIVYLSSSNGALLEISEGKLSPSDVSYIQSQDMYKKAQGKKFRRDSGDSADTKRPGIMRRFLNLLRNP</sequence>
<comment type="caution">
    <text evidence="1">The sequence shown here is derived from an EMBL/GenBank/DDBJ whole genome shotgun (WGS) entry which is preliminary data.</text>
</comment>
<name>A0ACB6ZFA7_THEGA</name>